<dbReference type="GO" id="GO:0015271">
    <property type="term" value="F:outward rectifier potassium channel activity"/>
    <property type="evidence" value="ECO:0007669"/>
    <property type="project" value="TreeGrafter"/>
</dbReference>
<evidence type="ECO:0000259" key="11">
    <source>
        <dbReference type="Pfam" id="PF07885"/>
    </source>
</evidence>
<evidence type="ECO:0000256" key="3">
    <source>
        <dbReference type="ARBA" id="ARBA00022692"/>
    </source>
</evidence>
<feature type="transmembrane region" description="Helical" evidence="10">
    <location>
        <begin position="97"/>
        <end position="121"/>
    </location>
</feature>
<evidence type="ECO:0000256" key="7">
    <source>
        <dbReference type="ARBA" id="ARBA00023303"/>
    </source>
</evidence>
<feature type="transmembrane region" description="Helical" evidence="10">
    <location>
        <begin position="166"/>
        <end position="189"/>
    </location>
</feature>
<evidence type="ECO:0000313" key="12">
    <source>
        <dbReference type="EMBL" id="KLJ13848.1"/>
    </source>
</evidence>
<feature type="transmembrane region" description="Helical" evidence="10">
    <location>
        <begin position="419"/>
        <end position="438"/>
    </location>
</feature>
<accession>A0A0H1BRZ1</accession>
<dbReference type="AlphaFoldDB" id="A0A0H1BRZ1"/>
<dbReference type="InterPro" id="IPR003280">
    <property type="entry name" value="2pore_dom_K_chnl"/>
</dbReference>
<evidence type="ECO:0000256" key="10">
    <source>
        <dbReference type="SAM" id="Phobius"/>
    </source>
</evidence>
<keyword evidence="4 10" id="KW-1133">Transmembrane helix</keyword>
<evidence type="ECO:0000256" key="2">
    <source>
        <dbReference type="ARBA" id="ARBA00022448"/>
    </source>
</evidence>
<feature type="region of interest" description="Disordered" evidence="9">
    <location>
        <begin position="504"/>
        <end position="523"/>
    </location>
</feature>
<keyword evidence="2 8" id="KW-0813">Transport</keyword>
<feature type="domain" description="Potassium channel" evidence="11">
    <location>
        <begin position="215"/>
        <end position="287"/>
    </location>
</feature>
<evidence type="ECO:0000256" key="1">
    <source>
        <dbReference type="ARBA" id="ARBA00004141"/>
    </source>
</evidence>
<feature type="transmembrane region" description="Helical" evidence="10">
    <location>
        <begin position="133"/>
        <end position="154"/>
    </location>
</feature>
<evidence type="ECO:0000256" key="8">
    <source>
        <dbReference type="RuleBase" id="RU003857"/>
    </source>
</evidence>
<evidence type="ECO:0000256" key="6">
    <source>
        <dbReference type="ARBA" id="ARBA00023136"/>
    </source>
</evidence>
<feature type="transmembrane region" description="Helical" evidence="10">
    <location>
        <begin position="209"/>
        <end position="230"/>
    </location>
</feature>
<comment type="caution">
    <text evidence="12">The sequence shown here is derived from an EMBL/GenBank/DDBJ whole genome shotgun (WGS) entry which is preliminary data.</text>
</comment>
<reference evidence="13" key="1">
    <citation type="journal article" date="2015" name="PLoS Genet.">
        <title>The dynamic genome and transcriptome of the human fungal pathogen Blastomyces and close relative Emmonsia.</title>
        <authorList>
            <person name="Munoz J.F."/>
            <person name="Gauthier G.M."/>
            <person name="Desjardins C.A."/>
            <person name="Gallo J.E."/>
            <person name="Holder J."/>
            <person name="Sullivan T.D."/>
            <person name="Marty A.J."/>
            <person name="Carmen J.C."/>
            <person name="Chen Z."/>
            <person name="Ding L."/>
            <person name="Gujja S."/>
            <person name="Magrini V."/>
            <person name="Misas E."/>
            <person name="Mitreva M."/>
            <person name="Priest M."/>
            <person name="Saif S."/>
            <person name="Whiston E.A."/>
            <person name="Young S."/>
            <person name="Zeng Q."/>
            <person name="Goldman W.E."/>
            <person name="Mardis E.R."/>
            <person name="Taylor J.W."/>
            <person name="McEwen J.G."/>
            <person name="Clay O.K."/>
            <person name="Klein B.S."/>
            <person name="Cuomo C.A."/>
        </authorList>
    </citation>
    <scope>NUCLEOTIDE SEQUENCE [LARGE SCALE GENOMIC DNA]</scope>
    <source>
        <strain evidence="13">UAMH 139</strain>
    </source>
</reference>
<dbReference type="InterPro" id="IPR013099">
    <property type="entry name" value="K_chnl_dom"/>
</dbReference>
<feature type="transmembrane region" description="Helical" evidence="10">
    <location>
        <begin position="388"/>
        <end position="407"/>
    </location>
</feature>
<dbReference type="EMBL" id="LDEV01000009">
    <property type="protein sequence ID" value="KLJ13848.1"/>
    <property type="molecule type" value="Genomic_DNA"/>
</dbReference>
<keyword evidence="3 8" id="KW-0812">Transmembrane</keyword>
<dbReference type="OrthoDB" id="297496at2759"/>
<feature type="transmembrane region" description="Helical" evidence="10">
    <location>
        <begin position="265"/>
        <end position="283"/>
    </location>
</feature>
<keyword evidence="5 8" id="KW-0406">Ion transport</keyword>
<dbReference type="Pfam" id="PF07885">
    <property type="entry name" value="Ion_trans_2"/>
    <property type="match status" value="2"/>
</dbReference>
<evidence type="ECO:0000256" key="4">
    <source>
        <dbReference type="ARBA" id="ARBA00022989"/>
    </source>
</evidence>
<evidence type="ECO:0000313" key="13">
    <source>
        <dbReference type="Proteomes" id="UP000053573"/>
    </source>
</evidence>
<dbReference type="GO" id="GO:0022841">
    <property type="term" value="F:potassium ion leak channel activity"/>
    <property type="evidence" value="ECO:0007669"/>
    <property type="project" value="TreeGrafter"/>
</dbReference>
<dbReference type="PRINTS" id="PR01333">
    <property type="entry name" value="2POREKCHANEL"/>
</dbReference>
<proteinExistence type="inferred from homology"/>
<feature type="transmembrane region" description="Helical" evidence="10">
    <location>
        <begin position="358"/>
        <end position="382"/>
    </location>
</feature>
<name>A0A0H1BRZ1_9EURO</name>
<protein>
    <recommendedName>
        <fullName evidence="11">Potassium channel domain-containing protein</fullName>
    </recommendedName>
</protein>
<dbReference type="Proteomes" id="UP000053573">
    <property type="component" value="Unassembled WGS sequence"/>
</dbReference>
<evidence type="ECO:0000256" key="9">
    <source>
        <dbReference type="SAM" id="MobiDB-lite"/>
    </source>
</evidence>
<keyword evidence="6 10" id="KW-0472">Membrane</keyword>
<comment type="similarity">
    <text evidence="8">Belongs to the two pore domain potassium channel (TC 1.A.1.8) family.</text>
</comment>
<gene>
    <name evidence="12" type="ORF">EMPG_11230</name>
</gene>
<organism evidence="12 13">
    <name type="scientific">Blastomyces silverae</name>
    <dbReference type="NCBI Taxonomy" id="2060906"/>
    <lineage>
        <taxon>Eukaryota</taxon>
        <taxon>Fungi</taxon>
        <taxon>Dikarya</taxon>
        <taxon>Ascomycota</taxon>
        <taxon>Pezizomycotina</taxon>
        <taxon>Eurotiomycetes</taxon>
        <taxon>Eurotiomycetidae</taxon>
        <taxon>Onygenales</taxon>
        <taxon>Ajellomycetaceae</taxon>
        <taxon>Blastomyces</taxon>
    </lineage>
</organism>
<dbReference type="PANTHER" id="PTHR11003:SF301">
    <property type="entry name" value="POTASSIUM CHANNEL PROTEIN"/>
    <property type="match status" value="1"/>
</dbReference>
<feature type="domain" description="Potassium channel" evidence="11">
    <location>
        <begin position="369"/>
        <end position="442"/>
    </location>
</feature>
<sequence length="667" mass="75128">MDNGNHASHIPSLRRESPAYESTALEERITPNGPEDDEACPLETRWWLASTAFPLLAGTFGPTASAFSICSLAERWRVKIPLGGSLEDAVPVPDPKWLAVVVNSISLGFALVSNFSLLLNMARRLPFPIAQPITIGGWYIASSLLICLAALLRHRTDTANHRMTQAYYYAIMAAALYFLVSSLMVVTVFGAQRKHYSKEFRLTTNQRSLMLQTITWLVYLLGGAAIFAHIEEWDYLDAVYWADVTLLTDGFGDISPKTHTGRSLLFPYAVGGILTLALVVTSIRDLMIDRGKKAIIARRTELTRKRIADQVRQGKGRVSGIKLQPISDPSQLSESQRQKAEFYLMRQIHKVASLKIKWFLLGVAVCAWMALWLLGALAFFLAEQAQNWSYFDSLYFAYTSLLTIGYGDFIPGDTWGKPFLVFWSMLAIPTMTILFSSMGSTIAKFVEDATNFAGELTVLPGESSFKDVIASPIQQLRELSYQTPRALLNHTISRAHRTENIPAYQTSPSTSREFGGHGELSTNDESRAKDIQEAATNPHQRQYIIIREIRKIYRDLNAQPPKRYTYDEWYFYLSLVGKMKLCSSYINIPRSQIEEIQGIDHPRIGLRTSVVVEKPNVQNNNWSWIGTRSPLIGDKDEAQWIFEALSAALEHDLKQQSLKQHIERNGT</sequence>
<evidence type="ECO:0000256" key="5">
    <source>
        <dbReference type="ARBA" id="ARBA00023065"/>
    </source>
</evidence>
<dbReference type="SUPFAM" id="SSF81324">
    <property type="entry name" value="Voltage-gated potassium channels"/>
    <property type="match status" value="2"/>
</dbReference>
<dbReference type="GO" id="GO:0005886">
    <property type="term" value="C:plasma membrane"/>
    <property type="evidence" value="ECO:0007669"/>
    <property type="project" value="TreeGrafter"/>
</dbReference>
<dbReference type="PANTHER" id="PTHR11003">
    <property type="entry name" value="POTASSIUM CHANNEL, SUBFAMILY K"/>
    <property type="match status" value="1"/>
</dbReference>
<keyword evidence="7 8" id="KW-0407">Ion channel</keyword>
<dbReference type="GO" id="GO:0030322">
    <property type="term" value="P:stabilization of membrane potential"/>
    <property type="evidence" value="ECO:0007669"/>
    <property type="project" value="TreeGrafter"/>
</dbReference>
<keyword evidence="13" id="KW-1185">Reference proteome</keyword>
<comment type="subcellular location">
    <subcellularLocation>
        <location evidence="1">Membrane</location>
        <topology evidence="1">Multi-pass membrane protein</topology>
    </subcellularLocation>
</comment>
<dbReference type="STRING" id="2060906.A0A0H1BRZ1"/>
<dbReference type="Gene3D" id="1.10.287.70">
    <property type="match status" value="2"/>
</dbReference>